<evidence type="ECO:0000256" key="9">
    <source>
        <dbReference type="ARBA" id="ARBA00038424"/>
    </source>
</evidence>
<accession>A0A9D4U0W1</accession>
<protein>
    <recommendedName>
        <fullName evidence="10">Dynein regulatory complex subunit 2</fullName>
    </recommendedName>
</protein>
<dbReference type="GO" id="GO:0003352">
    <property type="term" value="P:regulation of cilium movement"/>
    <property type="evidence" value="ECO:0007669"/>
    <property type="project" value="TreeGrafter"/>
</dbReference>
<sequence length="542" mass="58343">MPPKSKSKTKESPEQRRVRLEMEAVAAAELESARQAAATTQLREAAGREAAMTAVNSRRLNTEWLQRMRGAKLGELQIEARALAQQHTAAVERRDRLAEALLRDVAAQDVQHDAAANAHGRVLDELVGLHTGRLEALHSQFEGDLQAVQAEFESERAEMVSLHHRTKKELSDILAALAQSYADTRAEAAASYRLQEEEVRNRASEVYNVTKLSLEARVRDLEGQVEQQHKSYQEGTGEQNDAYRSLAAADEQAAGAVDQRTEKLRGMQQALVQWRGRIVTNSSEWLRRNTALAREKEVVLGHHTALKAALAKFRTAQEARLKHMCSNSAAVEAGLRAHLATAQRIIKVATLCRKHELPDEGAGADEETASSTGELPAEAAGGAALQQEGDEALGGTEGAHVQHHDCDGGSTRGSSSSSSGSASSSSSSSEAQQALQQGGSTLADLGLQSESSGQRLLDAFVRRMNKAVLNSACLEQERLRLAAENAALHAAVRAVQEGTTLGPAAVEGPLSTLLIVNERLQKQLGAAPAQHRLPRSAHSVGH</sequence>
<dbReference type="OrthoDB" id="7760980at2759"/>
<organism evidence="14 15">
    <name type="scientific">Chlorella vulgaris</name>
    <name type="common">Green alga</name>
    <dbReference type="NCBI Taxonomy" id="3077"/>
    <lineage>
        <taxon>Eukaryota</taxon>
        <taxon>Viridiplantae</taxon>
        <taxon>Chlorophyta</taxon>
        <taxon>core chlorophytes</taxon>
        <taxon>Trebouxiophyceae</taxon>
        <taxon>Chlorellales</taxon>
        <taxon>Chlorellaceae</taxon>
        <taxon>Chlorella clade</taxon>
        <taxon>Chlorella</taxon>
    </lineage>
</organism>
<comment type="function">
    <text evidence="11">Component of the nexin-dynein regulatory complex (N-DRC), a key regulator of ciliary/flagellar motility which maintains the alignment and integrity of the distal axoneme and regulates microtubule sliding in motile axonemes. Plays a critical role in the assembly of N-DRC and also stabilizes the assembly of multiple inner dynein arms and radial spokes. Coassembles with DRC1 to form a central scaffold needed for assembly of the N-DRC and its attachment to the outer doublet microtubules.</text>
</comment>
<evidence type="ECO:0000256" key="5">
    <source>
        <dbReference type="ARBA" id="ARBA00023069"/>
    </source>
</evidence>
<comment type="subcellular location">
    <subcellularLocation>
        <location evidence="1">Cytoplasm</location>
        <location evidence="1">Cytoskeleton</location>
        <location evidence="1">Flagellum axoneme</location>
    </subcellularLocation>
    <subcellularLocation>
        <location evidence="8">Cytoplasm</location>
        <location evidence="8">Cytoskeleton</location>
        <location evidence="8">Flagellum basal body</location>
    </subcellularLocation>
</comment>
<evidence type="ECO:0000256" key="10">
    <source>
        <dbReference type="ARBA" id="ARBA00040899"/>
    </source>
</evidence>
<dbReference type="GO" id="GO:0070286">
    <property type="term" value="P:axonemal dynein complex assembly"/>
    <property type="evidence" value="ECO:0007669"/>
    <property type="project" value="InterPro"/>
</dbReference>
<dbReference type="Pfam" id="PF14772">
    <property type="entry name" value="NYD-SP28"/>
    <property type="match status" value="1"/>
</dbReference>
<dbReference type="GO" id="GO:0060285">
    <property type="term" value="P:cilium-dependent cell motility"/>
    <property type="evidence" value="ECO:0007669"/>
    <property type="project" value="TreeGrafter"/>
</dbReference>
<evidence type="ECO:0000313" key="15">
    <source>
        <dbReference type="Proteomes" id="UP001055712"/>
    </source>
</evidence>
<dbReference type="EMBL" id="SIDB01000001">
    <property type="protein sequence ID" value="KAI3438854.1"/>
    <property type="molecule type" value="Genomic_DNA"/>
</dbReference>
<evidence type="ECO:0000256" key="6">
    <source>
        <dbReference type="ARBA" id="ARBA00023212"/>
    </source>
</evidence>
<evidence type="ECO:0000256" key="2">
    <source>
        <dbReference type="ARBA" id="ARBA00022490"/>
    </source>
</evidence>
<feature type="region of interest" description="Disordered" evidence="12">
    <location>
        <begin position="358"/>
        <end position="438"/>
    </location>
</feature>
<dbReference type="InterPro" id="IPR039750">
    <property type="entry name" value="DRC1/DRC2"/>
</dbReference>
<keyword evidence="7" id="KW-0966">Cell projection</keyword>
<dbReference type="AlphaFoldDB" id="A0A9D4U0W1"/>
<evidence type="ECO:0000313" key="14">
    <source>
        <dbReference type="EMBL" id="KAI3438854.1"/>
    </source>
</evidence>
<keyword evidence="4" id="KW-0175">Coiled coil</keyword>
<keyword evidence="3" id="KW-0282">Flagellum</keyword>
<comment type="caution">
    <text evidence="14">The sequence shown here is derived from an EMBL/GenBank/DDBJ whole genome shotgun (WGS) entry which is preliminary data.</text>
</comment>
<comment type="similarity">
    <text evidence="9">Belongs to the DRC2 family.</text>
</comment>
<proteinExistence type="inferred from homology"/>
<keyword evidence="15" id="KW-1185">Reference proteome</keyword>
<dbReference type="InterPro" id="IPR039505">
    <property type="entry name" value="DRC1/2_N"/>
</dbReference>
<feature type="compositionally biased region" description="Low complexity" evidence="12">
    <location>
        <begin position="408"/>
        <end position="438"/>
    </location>
</feature>
<dbReference type="GO" id="GO:0005858">
    <property type="term" value="C:axonemal dynein complex"/>
    <property type="evidence" value="ECO:0007669"/>
    <property type="project" value="InterPro"/>
</dbReference>
<reference evidence="14" key="2">
    <citation type="submission" date="2020-11" db="EMBL/GenBank/DDBJ databases">
        <authorList>
            <person name="Cecchin M."/>
            <person name="Marcolungo L."/>
            <person name="Rossato M."/>
            <person name="Girolomoni L."/>
            <person name="Cosentino E."/>
            <person name="Cuine S."/>
            <person name="Li-Beisson Y."/>
            <person name="Delledonne M."/>
            <person name="Ballottari M."/>
        </authorList>
    </citation>
    <scope>NUCLEOTIDE SEQUENCE</scope>
    <source>
        <strain evidence="14">211/11P</strain>
        <tissue evidence="14">Whole cell</tissue>
    </source>
</reference>
<keyword evidence="5" id="KW-0969">Cilium</keyword>
<feature type="compositionally biased region" description="Low complexity" evidence="12">
    <location>
        <begin position="373"/>
        <end position="387"/>
    </location>
</feature>
<gene>
    <name evidence="14" type="ORF">D9Q98_001271</name>
</gene>
<keyword evidence="2" id="KW-0963">Cytoplasm</keyword>
<name>A0A9D4U0W1_CHLVU</name>
<keyword evidence="6" id="KW-0206">Cytoskeleton</keyword>
<evidence type="ECO:0000259" key="13">
    <source>
        <dbReference type="Pfam" id="PF14772"/>
    </source>
</evidence>
<dbReference type="Proteomes" id="UP001055712">
    <property type="component" value="Unassembled WGS sequence"/>
</dbReference>
<evidence type="ECO:0000256" key="4">
    <source>
        <dbReference type="ARBA" id="ARBA00023054"/>
    </source>
</evidence>
<dbReference type="PANTHER" id="PTHR21625">
    <property type="entry name" value="NYD-SP28 PROTEIN"/>
    <property type="match status" value="1"/>
</dbReference>
<evidence type="ECO:0000256" key="7">
    <source>
        <dbReference type="ARBA" id="ARBA00023273"/>
    </source>
</evidence>
<dbReference type="PANTHER" id="PTHR21625:SF0">
    <property type="entry name" value="DYNEIN REGULATORY COMPLEX SUBUNIT 2"/>
    <property type="match status" value="1"/>
</dbReference>
<evidence type="ECO:0000256" key="1">
    <source>
        <dbReference type="ARBA" id="ARBA00004611"/>
    </source>
</evidence>
<evidence type="ECO:0000256" key="11">
    <source>
        <dbReference type="ARBA" id="ARBA00045865"/>
    </source>
</evidence>
<evidence type="ECO:0000256" key="3">
    <source>
        <dbReference type="ARBA" id="ARBA00022846"/>
    </source>
</evidence>
<reference evidence="14" key="1">
    <citation type="journal article" date="2019" name="Plant J.">
        <title>Chlorella vulgaris genome assembly and annotation reveals the molecular basis for metabolic acclimation to high light conditions.</title>
        <authorList>
            <person name="Cecchin M."/>
            <person name="Marcolungo L."/>
            <person name="Rossato M."/>
            <person name="Girolomoni L."/>
            <person name="Cosentino E."/>
            <person name="Cuine S."/>
            <person name="Li-Beisson Y."/>
            <person name="Delledonne M."/>
            <person name="Ballottari M."/>
        </authorList>
    </citation>
    <scope>NUCLEOTIDE SEQUENCE</scope>
    <source>
        <strain evidence="14">211/11P</strain>
    </source>
</reference>
<evidence type="ECO:0000256" key="8">
    <source>
        <dbReference type="ARBA" id="ARBA00037841"/>
    </source>
</evidence>
<feature type="domain" description="Dynein regulatory complex protein 1/2 N-terminal" evidence="13">
    <location>
        <begin position="24"/>
        <end position="119"/>
    </location>
</feature>
<evidence type="ECO:0000256" key="12">
    <source>
        <dbReference type="SAM" id="MobiDB-lite"/>
    </source>
</evidence>